<gene>
    <name evidence="1" type="ORF">AWC14_00345</name>
</gene>
<evidence type="ECO:0000313" key="1">
    <source>
        <dbReference type="EMBL" id="ORW03724.1"/>
    </source>
</evidence>
<evidence type="ECO:0000313" key="2">
    <source>
        <dbReference type="Proteomes" id="UP000193487"/>
    </source>
</evidence>
<dbReference type="EMBL" id="LQPE01000115">
    <property type="protein sequence ID" value="ORW03724.1"/>
    <property type="molecule type" value="Genomic_DNA"/>
</dbReference>
<proteinExistence type="predicted"/>
<dbReference type="RefSeq" id="WP_139800105.1">
    <property type="nucleotide sequence ID" value="NZ_LQPE01000115.1"/>
</dbReference>
<reference evidence="1 2" key="1">
    <citation type="submission" date="2016-01" db="EMBL/GenBank/DDBJ databases">
        <title>The new phylogeny of the genus Mycobacterium.</title>
        <authorList>
            <person name="Tarcisio F."/>
            <person name="Conor M."/>
            <person name="Antonella G."/>
            <person name="Elisabetta G."/>
            <person name="Giulia F.S."/>
            <person name="Sara T."/>
            <person name="Anna F."/>
            <person name="Clotilde B."/>
            <person name="Roberto B."/>
            <person name="Veronica D.S."/>
            <person name="Fabio R."/>
            <person name="Monica P."/>
            <person name="Olivier J."/>
            <person name="Enrico T."/>
            <person name="Nicola S."/>
        </authorList>
    </citation>
    <scope>NUCLEOTIDE SEQUENCE [LARGE SCALE GENOMIC DNA]</scope>
    <source>
        <strain evidence="1 2">DSM 45166</strain>
    </source>
</reference>
<dbReference type="Proteomes" id="UP000193487">
    <property type="component" value="Unassembled WGS sequence"/>
</dbReference>
<name>A0A1X1XY92_9MYCO</name>
<accession>A0A1X1XY92</accession>
<comment type="caution">
    <text evidence="1">The sequence shown here is derived from an EMBL/GenBank/DDBJ whole genome shotgun (WGS) entry which is preliminary data.</text>
</comment>
<sequence length="96" mass="10437">MLRLNYDFPAHVLYTMFVDGKAALDIAADVNHRIPLAASIGALKPFDSNAGEPVFAPELAETVARAVAQYVVYGSEVDDPCDWCDHLAGDDPMTRL</sequence>
<keyword evidence="2" id="KW-1185">Reference proteome</keyword>
<dbReference type="AlphaFoldDB" id="A0A1X1XY92"/>
<dbReference type="OrthoDB" id="3504325at2"/>
<protein>
    <submittedName>
        <fullName evidence="1">Uncharacterized protein</fullName>
    </submittedName>
</protein>
<organism evidence="1 2">
    <name type="scientific">Mycobacterium kyorinense</name>
    <dbReference type="NCBI Taxonomy" id="487514"/>
    <lineage>
        <taxon>Bacteria</taxon>
        <taxon>Bacillati</taxon>
        <taxon>Actinomycetota</taxon>
        <taxon>Actinomycetes</taxon>
        <taxon>Mycobacteriales</taxon>
        <taxon>Mycobacteriaceae</taxon>
        <taxon>Mycobacterium</taxon>
    </lineage>
</organism>